<evidence type="ECO:0000256" key="4">
    <source>
        <dbReference type="ARBA" id="ARBA00022741"/>
    </source>
</evidence>
<evidence type="ECO:0000256" key="2">
    <source>
        <dbReference type="ARBA" id="ARBA00011738"/>
    </source>
</evidence>
<comment type="function">
    <text evidence="8">Catalyzes the attachment of L-aspartate to tRNA(Asp) in a two-step reaction: L-aspartate is first activated by ATP to form Asp-AMP and then transferred to the acceptor end of tRNA(Asp).</text>
</comment>
<dbReference type="PRINTS" id="PR01042">
    <property type="entry name" value="TRNASYNTHASP"/>
</dbReference>
<dbReference type="InterPro" id="IPR006195">
    <property type="entry name" value="aa-tRNA-synth_II"/>
</dbReference>
<accession>A0A448ZVI8</accession>
<proteinExistence type="inferred from homology"/>
<feature type="binding site" evidence="8">
    <location>
        <position position="417"/>
    </location>
    <ligand>
        <name>L-aspartate</name>
        <dbReference type="ChEBI" id="CHEBI:29991"/>
    </ligand>
</feature>
<evidence type="ECO:0000256" key="3">
    <source>
        <dbReference type="ARBA" id="ARBA00022598"/>
    </source>
</evidence>
<dbReference type="Proteomes" id="UP000290482">
    <property type="component" value="Chromosome"/>
</dbReference>
<feature type="binding site" evidence="8">
    <location>
        <position position="165"/>
    </location>
    <ligand>
        <name>L-aspartate</name>
        <dbReference type="ChEBI" id="CHEBI:29991"/>
    </ligand>
</feature>
<comment type="similarity">
    <text evidence="1 8">Belongs to the class-II aminoacyl-tRNA synthetase family. Type 1 subfamily.</text>
</comment>
<evidence type="ECO:0000259" key="9">
    <source>
        <dbReference type="PROSITE" id="PS50862"/>
    </source>
</evidence>
<dbReference type="InterPro" id="IPR012340">
    <property type="entry name" value="NA-bd_OB-fold"/>
</dbReference>
<protein>
    <recommendedName>
        <fullName evidence="8">Aspartate--tRNA ligase</fullName>
        <ecNumber evidence="8">6.1.1.12</ecNumber>
    </recommendedName>
    <alternativeName>
        <fullName evidence="8">Aspartyl-tRNA synthetase</fullName>
        <shortName evidence="8">AspRS</shortName>
    </alternativeName>
</protein>
<comment type="subcellular location">
    <subcellularLocation>
        <location evidence="8">Cytoplasm</location>
    </subcellularLocation>
</comment>
<evidence type="ECO:0000313" key="11">
    <source>
        <dbReference type="Proteomes" id="UP000290482"/>
    </source>
</evidence>
<comment type="caution">
    <text evidence="8">Lacks conserved residue(s) required for the propagation of feature annotation.</text>
</comment>
<evidence type="ECO:0000313" key="10">
    <source>
        <dbReference type="EMBL" id="VEU55172.1"/>
    </source>
</evidence>
<dbReference type="SUPFAM" id="SSF55681">
    <property type="entry name" value="Class II aaRS and biotin synthetases"/>
    <property type="match status" value="1"/>
</dbReference>
<comment type="subunit">
    <text evidence="2 8">Homodimer.</text>
</comment>
<dbReference type="Gene3D" id="3.30.930.10">
    <property type="entry name" value="Bira Bifunctional Protein, Domain 2"/>
    <property type="match status" value="1"/>
</dbReference>
<name>A0A448ZVI8_METOS</name>
<dbReference type="Gene3D" id="2.40.50.140">
    <property type="entry name" value="Nucleic acid-binding proteins"/>
    <property type="match status" value="1"/>
</dbReference>
<keyword evidence="6 8" id="KW-0648">Protein biosynthesis</keyword>
<keyword evidence="5 8" id="KW-0067">ATP-binding</keyword>
<keyword evidence="8" id="KW-0963">Cytoplasm</keyword>
<evidence type="ECO:0000256" key="1">
    <source>
        <dbReference type="ARBA" id="ARBA00006303"/>
    </source>
</evidence>
<dbReference type="GO" id="GO:0003676">
    <property type="term" value="F:nucleic acid binding"/>
    <property type="evidence" value="ECO:0007669"/>
    <property type="project" value="InterPro"/>
</dbReference>
<keyword evidence="4 8" id="KW-0547">Nucleotide-binding</keyword>
<dbReference type="InterPro" id="IPR045864">
    <property type="entry name" value="aa-tRNA-synth_II/BPL/LPL"/>
</dbReference>
<keyword evidence="11" id="KW-1185">Reference proteome</keyword>
<dbReference type="KEGG" id="mob:NCTC10112_00052"/>
<gene>
    <name evidence="10" type="primary">lysS_1</name>
    <name evidence="8" type="synonym">aspS</name>
    <name evidence="10" type="ORF">NCTC10112_00052</name>
</gene>
<dbReference type="NCBIfam" id="TIGR00459">
    <property type="entry name" value="aspS_bact"/>
    <property type="match status" value="1"/>
</dbReference>
<feature type="binding site" evidence="8">
    <location>
        <begin position="210"/>
        <end position="212"/>
    </location>
    <ligand>
        <name>ATP</name>
        <dbReference type="ChEBI" id="CHEBI:30616"/>
    </ligand>
</feature>
<organism evidence="10 11">
    <name type="scientific">Metamycoplasma orale</name>
    <name type="common">Mycoplasma orale</name>
    <dbReference type="NCBI Taxonomy" id="2121"/>
    <lineage>
        <taxon>Bacteria</taxon>
        <taxon>Bacillati</taxon>
        <taxon>Mycoplasmatota</taxon>
        <taxon>Mycoplasmoidales</taxon>
        <taxon>Metamycoplasmataceae</taxon>
        <taxon>Metamycoplasma</taxon>
    </lineage>
</organism>
<dbReference type="EC" id="6.1.1.12" evidence="8"/>
<dbReference type="InterPro" id="IPR004524">
    <property type="entry name" value="Asp-tRNA-ligase_1"/>
</dbReference>
<dbReference type="InterPro" id="IPR002312">
    <property type="entry name" value="Asp/Asn-tRNA-synth_IIb"/>
</dbReference>
<dbReference type="NCBIfam" id="NF001750">
    <property type="entry name" value="PRK00476.1"/>
    <property type="match status" value="1"/>
</dbReference>
<dbReference type="SUPFAM" id="SSF50249">
    <property type="entry name" value="Nucleic acid-binding proteins"/>
    <property type="match status" value="1"/>
</dbReference>
<feature type="binding site" evidence="8">
    <location>
        <begin position="504"/>
        <end position="507"/>
    </location>
    <ligand>
        <name>ATP</name>
        <dbReference type="ChEBI" id="CHEBI:30616"/>
    </ligand>
</feature>
<dbReference type="CDD" id="cd00777">
    <property type="entry name" value="AspRS_core"/>
    <property type="match status" value="1"/>
</dbReference>
<feature type="domain" description="Aminoacyl-transfer RNA synthetases class-II family profile" evidence="9">
    <location>
        <begin position="132"/>
        <end position="525"/>
    </location>
</feature>
<keyword evidence="3 8" id="KW-0436">Ligase</keyword>
<evidence type="ECO:0000256" key="6">
    <source>
        <dbReference type="ARBA" id="ARBA00022917"/>
    </source>
</evidence>
<dbReference type="PANTHER" id="PTHR22594">
    <property type="entry name" value="ASPARTYL/LYSYL-TRNA SYNTHETASE"/>
    <property type="match status" value="1"/>
</dbReference>
<dbReference type="PANTHER" id="PTHR22594:SF5">
    <property type="entry name" value="ASPARTATE--TRNA LIGASE, MITOCHONDRIAL"/>
    <property type="match status" value="1"/>
</dbReference>
<dbReference type="InterPro" id="IPR004364">
    <property type="entry name" value="Aa-tRNA-synt_II"/>
</dbReference>
<comment type="catalytic activity">
    <reaction evidence="8">
        <text>tRNA(Asp) + L-aspartate + ATP = L-aspartyl-tRNA(Asp) + AMP + diphosphate</text>
        <dbReference type="Rhea" id="RHEA:19649"/>
        <dbReference type="Rhea" id="RHEA-COMP:9660"/>
        <dbReference type="Rhea" id="RHEA-COMP:9678"/>
        <dbReference type="ChEBI" id="CHEBI:29991"/>
        <dbReference type="ChEBI" id="CHEBI:30616"/>
        <dbReference type="ChEBI" id="CHEBI:33019"/>
        <dbReference type="ChEBI" id="CHEBI:78442"/>
        <dbReference type="ChEBI" id="CHEBI:78516"/>
        <dbReference type="ChEBI" id="CHEBI:456215"/>
        <dbReference type="EC" id="6.1.1.12"/>
    </reaction>
</comment>
<dbReference type="PROSITE" id="PS50862">
    <property type="entry name" value="AA_TRNA_LIGASE_II"/>
    <property type="match status" value="1"/>
</dbReference>
<dbReference type="AlphaFoldDB" id="A0A448ZVI8"/>
<dbReference type="InterPro" id="IPR047089">
    <property type="entry name" value="Asp-tRNA-ligase_1_N"/>
</dbReference>
<reference evidence="10 11" key="1">
    <citation type="submission" date="2019-01" db="EMBL/GenBank/DDBJ databases">
        <authorList>
            <consortium name="Pathogen Informatics"/>
        </authorList>
    </citation>
    <scope>NUCLEOTIDE SEQUENCE [LARGE SCALE GENOMIC DNA]</scope>
    <source>
        <strain evidence="10 11">NCTC10112</strain>
    </source>
</reference>
<dbReference type="Pfam" id="PF00152">
    <property type="entry name" value="tRNA-synt_2"/>
    <property type="match status" value="1"/>
</dbReference>
<feature type="binding site" evidence="8">
    <location>
        <position position="459"/>
    </location>
    <ligand>
        <name>L-aspartate</name>
        <dbReference type="ChEBI" id="CHEBI:29991"/>
    </ligand>
</feature>
<evidence type="ECO:0000256" key="5">
    <source>
        <dbReference type="ARBA" id="ARBA00022840"/>
    </source>
</evidence>
<feature type="region of interest" description="Aspartate" evidence="8">
    <location>
        <begin position="188"/>
        <end position="191"/>
    </location>
</feature>
<dbReference type="EMBL" id="LR214940">
    <property type="protein sequence ID" value="VEU55172.1"/>
    <property type="molecule type" value="Genomic_DNA"/>
</dbReference>
<dbReference type="OrthoDB" id="9802326at2"/>
<keyword evidence="7 8" id="KW-0030">Aminoacyl-tRNA synthetase</keyword>
<dbReference type="GO" id="GO:0005524">
    <property type="term" value="F:ATP binding"/>
    <property type="evidence" value="ECO:0007669"/>
    <property type="project" value="UniProtKB-UniRule"/>
</dbReference>
<dbReference type="Pfam" id="PF01336">
    <property type="entry name" value="tRNA_anti-codon"/>
    <property type="match status" value="1"/>
</dbReference>
<feature type="binding site" evidence="8">
    <location>
        <position position="219"/>
    </location>
    <ligand>
        <name>ATP</name>
        <dbReference type="ChEBI" id="CHEBI:30616"/>
    </ligand>
</feature>
<dbReference type="HAMAP" id="MF_00044">
    <property type="entry name" value="Asp_tRNA_synth_type1"/>
    <property type="match status" value="1"/>
</dbReference>
<dbReference type="Gene3D" id="3.30.1360.30">
    <property type="entry name" value="GAD-like domain"/>
    <property type="match status" value="1"/>
</dbReference>
<dbReference type="InterPro" id="IPR004365">
    <property type="entry name" value="NA-bd_OB_tRNA"/>
</dbReference>
<evidence type="ECO:0000256" key="8">
    <source>
        <dbReference type="HAMAP-Rule" id="MF_00044"/>
    </source>
</evidence>
<feature type="binding site" evidence="8">
    <location>
        <position position="210"/>
    </location>
    <ligand>
        <name>L-aspartate</name>
        <dbReference type="ChEBI" id="CHEBI:29991"/>
    </ligand>
</feature>
<evidence type="ECO:0000256" key="7">
    <source>
        <dbReference type="ARBA" id="ARBA00023146"/>
    </source>
</evidence>
<dbReference type="GO" id="GO:0005737">
    <property type="term" value="C:cytoplasm"/>
    <property type="evidence" value="ECO:0007669"/>
    <property type="project" value="UniProtKB-SubCell"/>
</dbReference>
<dbReference type="InterPro" id="IPR004115">
    <property type="entry name" value="GAD-like_sf"/>
</dbReference>
<dbReference type="CDD" id="cd04317">
    <property type="entry name" value="EcAspRS_like_N"/>
    <property type="match status" value="1"/>
</dbReference>
<dbReference type="GO" id="GO:0006422">
    <property type="term" value="P:aspartyl-tRNA aminoacylation"/>
    <property type="evidence" value="ECO:0007669"/>
    <property type="project" value="UniProtKB-UniRule"/>
</dbReference>
<dbReference type="RefSeq" id="WP_022936142.1">
    <property type="nucleotide sequence ID" value="NZ_LR214940.1"/>
</dbReference>
<dbReference type="InterPro" id="IPR047090">
    <property type="entry name" value="AspRS_core"/>
</dbReference>
<feature type="binding site" evidence="8">
    <location>
        <position position="452"/>
    </location>
    <ligand>
        <name>ATP</name>
        <dbReference type="ChEBI" id="CHEBI:30616"/>
    </ligand>
</feature>
<dbReference type="GO" id="GO:0004815">
    <property type="term" value="F:aspartate-tRNA ligase activity"/>
    <property type="evidence" value="ECO:0007669"/>
    <property type="project" value="UniProtKB-UniRule"/>
</dbReference>
<sequence>MKKIYCGKLNLKNVNEVVELYGWISNKRKFKNQTFIDFRDSSGLVQLVLTNVSDPLLTKESCLWVKGKVVKRLEANKSIASGDIEVDVIEYKVLNTSKQIPFEIDKINSANEDLRLEYRFLDLRQEKMLSNLRFRHKLHLEIRKFLDKEGFIEVETPILSKSTPEGARDYLVPTRRKGKFFALPQSPQLYKQLLMASGLEKYFQIARVFRDEDLRKDRQPEFTQLDLELSFANQEDIFELCENMFREVLKPFGFKVKTPFPRMDFFYALDKYGTDKPDTRFEYLIDDLPLKKSESEKLFGKFDNYKAIIFDKNVLEHKKIFEEIFSKNKGEKLFLITKEDALYSKFNSLTSKFKNECTIIVSAGNHYENTLKSLGAIRTQLNEIYKLGSPDQLNFLWLVNWPMFEWNEEENKYDAAHHPFTQFDESTLKYIESKEYEKVRAKSYDCVLNGFELASGSIRIYDPKQQKLMFDVLKLSEKEQQNKFGFFLKAFDYGLPPHCGIGFGIERILMILTNSMSIRDVIAFPKNAKGIDLMSSSPSEVTEEQLKEYSLKIEK</sequence>